<proteinExistence type="predicted"/>
<evidence type="ECO:0000313" key="4">
    <source>
        <dbReference type="Proteomes" id="UP000199318"/>
    </source>
</evidence>
<feature type="chain" id="PRO_5039353616" description="Polymer-forming protein" evidence="2">
    <location>
        <begin position="20"/>
        <end position="196"/>
    </location>
</feature>
<evidence type="ECO:0000313" key="3">
    <source>
        <dbReference type="EMBL" id="SER94036.1"/>
    </source>
</evidence>
<evidence type="ECO:0008006" key="5">
    <source>
        <dbReference type="Google" id="ProtNLM"/>
    </source>
</evidence>
<keyword evidence="2" id="KW-0732">Signal</keyword>
<keyword evidence="4" id="KW-1185">Reference proteome</keyword>
<feature type="signal peptide" evidence="2">
    <location>
        <begin position="1"/>
        <end position="19"/>
    </location>
</feature>
<evidence type="ECO:0000256" key="2">
    <source>
        <dbReference type="SAM" id="SignalP"/>
    </source>
</evidence>
<gene>
    <name evidence="3" type="ORF">SAMN05444126_10958</name>
</gene>
<feature type="compositionally biased region" description="Acidic residues" evidence="1">
    <location>
        <begin position="53"/>
        <end position="63"/>
    </location>
</feature>
<reference evidence="4" key="1">
    <citation type="submission" date="2016-10" db="EMBL/GenBank/DDBJ databases">
        <authorList>
            <person name="de Groot N.N."/>
        </authorList>
    </citation>
    <scope>NUCLEOTIDE SEQUENCE [LARGE SCALE GENOMIC DNA]</scope>
    <source>
        <strain evidence="4">10nlg</strain>
    </source>
</reference>
<comment type="caution">
    <text evidence="3">The sequence shown here is derived from an EMBL/GenBank/DDBJ whole genome shotgun (WGS) entry which is preliminary data.</text>
</comment>
<feature type="region of interest" description="Disordered" evidence="1">
    <location>
        <begin position="26"/>
        <end position="74"/>
    </location>
</feature>
<dbReference type="STRING" id="1464123.SAMN05444126_10958"/>
<protein>
    <recommendedName>
        <fullName evidence="5">Polymer-forming protein</fullName>
    </recommendedName>
</protein>
<feature type="compositionally biased region" description="Low complexity" evidence="1">
    <location>
        <begin position="32"/>
        <end position="52"/>
    </location>
</feature>
<dbReference type="AlphaFoldDB" id="A0A1H9TA80"/>
<sequence>MKRTGLKAMLAGLSLTVIAACGANEEATESPDNNADDNAANENNIEENNNNADDNENNEENDGETGPTQSPVADEDDLLDAVGEDGAWILTFEEDVSVDEELVLEGDQENDGEPARKVALYDQEDNTYELTAPSMTIMNENALIQGGTFIGDVYVEANDFTLNDATIDGNLYFADEEYEESAEIDGEVTGDTEVEE</sequence>
<dbReference type="OrthoDB" id="2111555at2"/>
<name>A0A1H9TA80_9BACI</name>
<dbReference type="RefSeq" id="WP_093072668.1">
    <property type="nucleotide sequence ID" value="NZ_FOGV01000009.1"/>
</dbReference>
<dbReference type="EMBL" id="FOGV01000009">
    <property type="protein sequence ID" value="SER94036.1"/>
    <property type="molecule type" value="Genomic_DNA"/>
</dbReference>
<dbReference type="Proteomes" id="UP000199318">
    <property type="component" value="Unassembled WGS sequence"/>
</dbReference>
<organism evidence="3 4">
    <name type="scientific">Salisediminibacterium halotolerans</name>
    <dbReference type="NCBI Taxonomy" id="517425"/>
    <lineage>
        <taxon>Bacteria</taxon>
        <taxon>Bacillati</taxon>
        <taxon>Bacillota</taxon>
        <taxon>Bacilli</taxon>
        <taxon>Bacillales</taxon>
        <taxon>Bacillaceae</taxon>
        <taxon>Salisediminibacterium</taxon>
    </lineage>
</organism>
<dbReference type="PROSITE" id="PS51257">
    <property type="entry name" value="PROKAR_LIPOPROTEIN"/>
    <property type="match status" value="1"/>
</dbReference>
<evidence type="ECO:0000256" key="1">
    <source>
        <dbReference type="SAM" id="MobiDB-lite"/>
    </source>
</evidence>
<accession>A0A1H9TA80</accession>